<dbReference type="RefSeq" id="WP_077448913.1">
    <property type="nucleotide sequence ID" value="NZ_FUGD01000087.1"/>
</dbReference>
<dbReference type="AlphaFoldDB" id="A0A1R4EGC0"/>
<dbReference type="Gene3D" id="3.90.1640.30">
    <property type="match status" value="1"/>
</dbReference>
<dbReference type="SUPFAM" id="SSF64182">
    <property type="entry name" value="DHH phosphoesterases"/>
    <property type="match status" value="1"/>
</dbReference>
<gene>
    <name evidence="9" type="primary">recJ</name>
    <name evidence="9" type="ORF">A1019T_01496</name>
</gene>
<accession>A0A1R4EGC0</accession>
<dbReference type="InterPro" id="IPR004610">
    <property type="entry name" value="RecJ"/>
</dbReference>
<evidence type="ECO:0000259" key="7">
    <source>
        <dbReference type="Pfam" id="PF02272"/>
    </source>
</evidence>
<comment type="similarity">
    <text evidence="1">Belongs to the RecJ family.</text>
</comment>
<dbReference type="GO" id="GO:0006281">
    <property type="term" value="P:DNA repair"/>
    <property type="evidence" value="ECO:0007669"/>
    <property type="project" value="InterPro"/>
</dbReference>
<evidence type="ECO:0000256" key="3">
    <source>
        <dbReference type="ARBA" id="ARBA00022722"/>
    </source>
</evidence>
<keyword evidence="5 9" id="KW-0269">Exonuclease</keyword>
<dbReference type="PANTHER" id="PTHR30255:SF2">
    <property type="entry name" value="SINGLE-STRANDED-DNA-SPECIFIC EXONUCLEASE RECJ"/>
    <property type="match status" value="1"/>
</dbReference>
<evidence type="ECO:0000256" key="2">
    <source>
        <dbReference type="ARBA" id="ARBA00019841"/>
    </source>
</evidence>
<dbReference type="GO" id="GO:0006310">
    <property type="term" value="P:DNA recombination"/>
    <property type="evidence" value="ECO:0007669"/>
    <property type="project" value="InterPro"/>
</dbReference>
<evidence type="ECO:0000313" key="9">
    <source>
        <dbReference type="EMBL" id="SJM37524.1"/>
    </source>
</evidence>
<dbReference type="Pfam" id="PF01368">
    <property type="entry name" value="DHH"/>
    <property type="match status" value="1"/>
</dbReference>
<dbReference type="STRING" id="1945520.A1019T_01496"/>
<dbReference type="PANTHER" id="PTHR30255">
    <property type="entry name" value="SINGLE-STRANDED-DNA-SPECIFIC EXONUCLEASE RECJ"/>
    <property type="match status" value="1"/>
</dbReference>
<keyword evidence="10" id="KW-1185">Reference proteome</keyword>
<evidence type="ECO:0000313" key="10">
    <source>
        <dbReference type="Proteomes" id="UP000188169"/>
    </source>
</evidence>
<dbReference type="InterPro" id="IPR001667">
    <property type="entry name" value="DDH_dom"/>
</dbReference>
<evidence type="ECO:0000259" key="8">
    <source>
        <dbReference type="Pfam" id="PF17768"/>
    </source>
</evidence>
<sequence length="601" mass="66676">MLNLTPRFTGKLPADLPEGLQNLYQYSPTLTRLFLARGVKSSEALDYGLSTLLPADGLKDIDEAVKILDTAIESQQRILIVGDFDCDGATSTALMMRVLGEMGAEVDFVVPDRFKYGYGLTPEIVQLGIDEYAPDIIVTVDNGISSHEGVDKARENGITVIITDHHLTTKPNPEAHAVVNPNQLKCEFDSKALVGVGVAFYLLGRLSKYRREAGRSSAQVSRYLDLVALGTVADVGVLDHNNRTLVAHGLAAIREGRCSLGILALLELAGRDPQKMTVQDFGFVIGPRINAAGRMDNMRIGIECLMADSMEEAKRLAFELDKLNKERRFVEGGMREQADDILRQLQLSDDSQSASTDVKDSVEAKTKASGLRSLILYQDDWHQGVIGIVAGRLKETHYRPAIVFAPADEAKVGDEDAIKGSARSIPGIHIRDAIESIAESDPELITHFGGHAMAAGLTLKKKHFERFSEAFERLMQSLEPSLFEEEQFTDGELIADDFSLQFVEALTHSHIWGHGFVAPQFDGLFEVLDSRILKDKHLKLSLKYPGVLYPVDAIWFNYDTDKWDYRAKEVHVLFELNINEWNGNQNIQMMIKDLAVTHIVP</sequence>
<dbReference type="InterPro" id="IPR051673">
    <property type="entry name" value="SSDNA_exonuclease_RecJ"/>
</dbReference>
<feature type="domain" description="RecJ OB" evidence="8">
    <location>
        <begin position="489"/>
        <end position="593"/>
    </location>
</feature>
<evidence type="ECO:0000256" key="5">
    <source>
        <dbReference type="ARBA" id="ARBA00022839"/>
    </source>
</evidence>
<keyword evidence="3" id="KW-0540">Nuclease</keyword>
<keyword evidence="4 9" id="KW-0378">Hydrolase</keyword>
<feature type="domain" description="DDH" evidence="6">
    <location>
        <begin position="77"/>
        <end position="231"/>
    </location>
</feature>
<dbReference type="Pfam" id="PF17768">
    <property type="entry name" value="RecJ_OB"/>
    <property type="match status" value="1"/>
</dbReference>
<evidence type="ECO:0000256" key="4">
    <source>
        <dbReference type="ARBA" id="ARBA00022801"/>
    </source>
</evidence>
<dbReference type="InterPro" id="IPR038763">
    <property type="entry name" value="DHH_sf"/>
</dbReference>
<organism evidence="9 10">
    <name type="scientific">Psychrobacter pasteurii</name>
    <dbReference type="NCBI Taxonomy" id="1945520"/>
    <lineage>
        <taxon>Bacteria</taxon>
        <taxon>Pseudomonadati</taxon>
        <taxon>Pseudomonadota</taxon>
        <taxon>Gammaproteobacteria</taxon>
        <taxon>Moraxellales</taxon>
        <taxon>Moraxellaceae</taxon>
        <taxon>Psychrobacter</taxon>
    </lineage>
</organism>
<dbReference type="GO" id="GO:0003676">
    <property type="term" value="F:nucleic acid binding"/>
    <property type="evidence" value="ECO:0007669"/>
    <property type="project" value="InterPro"/>
</dbReference>
<dbReference type="InterPro" id="IPR041122">
    <property type="entry name" value="RecJ_OB"/>
</dbReference>
<dbReference type="OrthoDB" id="9809852at2"/>
<dbReference type="Pfam" id="PF02272">
    <property type="entry name" value="DHHA1"/>
    <property type="match status" value="1"/>
</dbReference>
<reference evidence="10" key="1">
    <citation type="submission" date="2017-02" db="EMBL/GenBank/DDBJ databases">
        <authorList>
            <person name="Mornico D."/>
        </authorList>
    </citation>
    <scope>NUCLEOTIDE SEQUENCE [LARGE SCALE GENOMIC DNA]</scope>
</reference>
<dbReference type="GO" id="GO:0008409">
    <property type="term" value="F:5'-3' exonuclease activity"/>
    <property type="evidence" value="ECO:0007669"/>
    <property type="project" value="InterPro"/>
</dbReference>
<evidence type="ECO:0000259" key="6">
    <source>
        <dbReference type="Pfam" id="PF01368"/>
    </source>
</evidence>
<dbReference type="NCBIfam" id="TIGR00644">
    <property type="entry name" value="recJ"/>
    <property type="match status" value="1"/>
</dbReference>
<dbReference type="EMBL" id="FUGD01000087">
    <property type="protein sequence ID" value="SJM37524.1"/>
    <property type="molecule type" value="Genomic_DNA"/>
</dbReference>
<name>A0A1R4EGC0_9GAMM</name>
<proteinExistence type="inferred from homology"/>
<dbReference type="Gene3D" id="3.10.310.30">
    <property type="match status" value="1"/>
</dbReference>
<dbReference type="Proteomes" id="UP000188169">
    <property type="component" value="Unassembled WGS sequence"/>
</dbReference>
<feature type="domain" description="DHHA1" evidence="7">
    <location>
        <begin position="374"/>
        <end position="476"/>
    </location>
</feature>
<protein>
    <recommendedName>
        <fullName evidence="2">Single-stranded-DNA-specific exonuclease RecJ</fullName>
    </recommendedName>
</protein>
<evidence type="ECO:0000256" key="1">
    <source>
        <dbReference type="ARBA" id="ARBA00005915"/>
    </source>
</evidence>
<dbReference type="InterPro" id="IPR003156">
    <property type="entry name" value="DHHA1_dom"/>
</dbReference>